<keyword evidence="1" id="KW-0732">Signal</keyword>
<organism evidence="2 3">
    <name type="scientific">Crepidotus variabilis</name>
    <dbReference type="NCBI Taxonomy" id="179855"/>
    <lineage>
        <taxon>Eukaryota</taxon>
        <taxon>Fungi</taxon>
        <taxon>Dikarya</taxon>
        <taxon>Basidiomycota</taxon>
        <taxon>Agaricomycotina</taxon>
        <taxon>Agaricomycetes</taxon>
        <taxon>Agaricomycetidae</taxon>
        <taxon>Agaricales</taxon>
        <taxon>Agaricineae</taxon>
        <taxon>Crepidotaceae</taxon>
        <taxon>Crepidotus</taxon>
    </lineage>
</organism>
<evidence type="ECO:0000313" key="2">
    <source>
        <dbReference type="EMBL" id="KAF9530747.1"/>
    </source>
</evidence>
<keyword evidence="3" id="KW-1185">Reference proteome</keyword>
<proteinExistence type="predicted"/>
<feature type="chain" id="PRO_5040200389" evidence="1">
    <location>
        <begin position="20"/>
        <end position="310"/>
    </location>
</feature>
<dbReference type="OrthoDB" id="7984201at2759"/>
<dbReference type="SUPFAM" id="SSF51695">
    <property type="entry name" value="PLC-like phosphodiesterases"/>
    <property type="match status" value="1"/>
</dbReference>
<accession>A0A9P6JRG1</accession>
<dbReference type="PANTHER" id="PTHR13593">
    <property type="match status" value="1"/>
</dbReference>
<reference evidence="2" key="1">
    <citation type="submission" date="2020-11" db="EMBL/GenBank/DDBJ databases">
        <authorList>
            <consortium name="DOE Joint Genome Institute"/>
            <person name="Ahrendt S."/>
            <person name="Riley R."/>
            <person name="Andreopoulos W."/>
            <person name="Labutti K."/>
            <person name="Pangilinan J."/>
            <person name="Ruiz-Duenas F.J."/>
            <person name="Barrasa J.M."/>
            <person name="Sanchez-Garcia M."/>
            <person name="Camarero S."/>
            <person name="Miyauchi S."/>
            <person name="Serrano A."/>
            <person name="Linde D."/>
            <person name="Babiker R."/>
            <person name="Drula E."/>
            <person name="Ayuso-Fernandez I."/>
            <person name="Pacheco R."/>
            <person name="Padilla G."/>
            <person name="Ferreira P."/>
            <person name="Barriuso J."/>
            <person name="Kellner H."/>
            <person name="Castanera R."/>
            <person name="Alfaro M."/>
            <person name="Ramirez L."/>
            <person name="Pisabarro A.G."/>
            <person name="Kuo A."/>
            <person name="Tritt A."/>
            <person name="Lipzen A."/>
            <person name="He G."/>
            <person name="Yan M."/>
            <person name="Ng V."/>
            <person name="Cullen D."/>
            <person name="Martin F."/>
            <person name="Rosso M.-N."/>
            <person name="Henrissat B."/>
            <person name="Hibbett D."/>
            <person name="Martinez A.T."/>
            <person name="Grigoriev I.V."/>
        </authorList>
    </citation>
    <scope>NUCLEOTIDE SEQUENCE</scope>
    <source>
        <strain evidence="2">CBS 506.95</strain>
    </source>
</reference>
<dbReference type="GO" id="GO:0008081">
    <property type="term" value="F:phosphoric diester hydrolase activity"/>
    <property type="evidence" value="ECO:0007669"/>
    <property type="project" value="InterPro"/>
</dbReference>
<evidence type="ECO:0000256" key="1">
    <source>
        <dbReference type="SAM" id="SignalP"/>
    </source>
</evidence>
<gene>
    <name evidence="2" type="ORF">CPB83DRAFT_850231</name>
</gene>
<dbReference type="Gene3D" id="3.20.20.190">
    <property type="entry name" value="Phosphatidylinositol (PI) phosphodiesterase"/>
    <property type="match status" value="1"/>
</dbReference>
<dbReference type="EMBL" id="MU157838">
    <property type="protein sequence ID" value="KAF9530747.1"/>
    <property type="molecule type" value="Genomic_DNA"/>
</dbReference>
<dbReference type="InterPro" id="IPR017946">
    <property type="entry name" value="PLC-like_Pdiesterase_TIM-brl"/>
</dbReference>
<dbReference type="Proteomes" id="UP000807306">
    <property type="component" value="Unassembled WGS sequence"/>
</dbReference>
<comment type="caution">
    <text evidence="2">The sequence shown here is derived from an EMBL/GenBank/DDBJ whole genome shotgun (WGS) entry which is preliminary data.</text>
</comment>
<name>A0A9P6JRG1_9AGAR</name>
<dbReference type="Pfam" id="PF26146">
    <property type="entry name" value="PI-PLC_X"/>
    <property type="match status" value="1"/>
</dbReference>
<protein>
    <submittedName>
        <fullName evidence="2">PLC-like phosphodiesterase</fullName>
    </submittedName>
</protein>
<feature type="signal peptide" evidence="1">
    <location>
        <begin position="1"/>
        <end position="19"/>
    </location>
</feature>
<sequence>MFSLMVFSLLSALLSLSDASSIPKSKATVCNGRAELCERPYGSVTYLTAHNSFGASKDIFALARNQEIDVSAQLQMGVRALQGQAHLKDGNLRFCHTDCALFDGGLVVDYLKKVKAFLDVSPNEVVTLIFTNPDKQSIPGMWQPAFDGAGLTSLAYVPPSRTMKRSDWPTLGELIDSQKRVVVFLDEGADGSDGGFVDFILPEFQMIWEDPFSPQNNTFPCKIDRTAGPLSDNDHMYLINHNLNRNIIPIGDGVLLPDFANAKNTNSAKSILAHASNCAPFAEGRAPNFVLLDFVDIGESIKTVNQLNGF</sequence>
<dbReference type="GO" id="GO:0006629">
    <property type="term" value="P:lipid metabolic process"/>
    <property type="evidence" value="ECO:0007669"/>
    <property type="project" value="InterPro"/>
</dbReference>
<dbReference type="InterPro" id="IPR051057">
    <property type="entry name" value="PI-PLC_domain"/>
</dbReference>
<evidence type="ECO:0000313" key="3">
    <source>
        <dbReference type="Proteomes" id="UP000807306"/>
    </source>
</evidence>
<dbReference type="PANTHER" id="PTHR13593:SF140">
    <property type="entry name" value="PLC-LIKE PHOSPHODIESTERASE"/>
    <property type="match status" value="1"/>
</dbReference>
<dbReference type="AlphaFoldDB" id="A0A9P6JRG1"/>